<feature type="domain" description="2Fe-2S ferredoxin-type" evidence="7">
    <location>
        <begin position="1"/>
        <end position="104"/>
    </location>
</feature>
<keyword evidence="5" id="KW-0411">Iron-sulfur</keyword>
<dbReference type="EMBL" id="CP123872">
    <property type="protein sequence ID" value="WND02209.1"/>
    <property type="molecule type" value="Genomic_DNA"/>
</dbReference>
<dbReference type="AlphaFoldDB" id="A0AA52EGQ0"/>
<dbReference type="Pfam" id="PF00111">
    <property type="entry name" value="Fer2"/>
    <property type="match status" value="1"/>
</dbReference>
<gene>
    <name evidence="8" type="ORF">QGN29_11670</name>
</gene>
<dbReference type="GO" id="GO:0009055">
    <property type="term" value="F:electron transfer activity"/>
    <property type="evidence" value="ECO:0007669"/>
    <property type="project" value="TreeGrafter"/>
</dbReference>
<dbReference type="KEGG" id="tmk:QGN29_11670"/>
<dbReference type="GO" id="GO:0051537">
    <property type="term" value="F:2 iron, 2 sulfur cluster binding"/>
    <property type="evidence" value="ECO:0007669"/>
    <property type="project" value="UniProtKB-KW"/>
</dbReference>
<accession>A0AA52EGQ0</accession>
<evidence type="ECO:0000256" key="3">
    <source>
        <dbReference type="ARBA" id="ARBA00022723"/>
    </source>
</evidence>
<evidence type="ECO:0000313" key="8">
    <source>
        <dbReference type="EMBL" id="WND02209.1"/>
    </source>
</evidence>
<evidence type="ECO:0000259" key="7">
    <source>
        <dbReference type="PROSITE" id="PS51085"/>
    </source>
</evidence>
<keyword evidence="2" id="KW-0001">2Fe-2S</keyword>
<evidence type="ECO:0000256" key="1">
    <source>
        <dbReference type="ARBA" id="ARBA00010914"/>
    </source>
</evidence>
<dbReference type="GO" id="GO:0046872">
    <property type="term" value="F:metal ion binding"/>
    <property type="evidence" value="ECO:0007669"/>
    <property type="project" value="UniProtKB-KW"/>
</dbReference>
<evidence type="ECO:0000256" key="2">
    <source>
        <dbReference type="ARBA" id="ARBA00022714"/>
    </source>
</evidence>
<sequence>MKVLFLNHTGEFQAKWEGPSGLSLLTIAHECGLEMEGACEGNMACATCHVILAEADFKRVPMASDDEEEMLDFVPFLTSRSRLGCQVIVEECEDEMIVTLPKETTSFL</sequence>
<organism evidence="8 9">
    <name type="scientific">Temperatibacter marinus</name>
    <dbReference type="NCBI Taxonomy" id="1456591"/>
    <lineage>
        <taxon>Bacteria</taxon>
        <taxon>Pseudomonadati</taxon>
        <taxon>Pseudomonadota</taxon>
        <taxon>Alphaproteobacteria</taxon>
        <taxon>Kordiimonadales</taxon>
        <taxon>Temperatibacteraceae</taxon>
        <taxon>Temperatibacter</taxon>
    </lineage>
</organism>
<dbReference type="PRINTS" id="PR00355">
    <property type="entry name" value="ADRENODOXIN"/>
</dbReference>
<dbReference type="Gene3D" id="3.10.20.30">
    <property type="match status" value="1"/>
</dbReference>
<dbReference type="PROSITE" id="PS51085">
    <property type="entry name" value="2FE2S_FER_2"/>
    <property type="match status" value="1"/>
</dbReference>
<keyword evidence="9" id="KW-1185">Reference proteome</keyword>
<dbReference type="InterPro" id="IPR001041">
    <property type="entry name" value="2Fe-2S_ferredoxin-type"/>
</dbReference>
<dbReference type="PANTHER" id="PTHR23426:SF65">
    <property type="entry name" value="FERREDOXIN-2, MITOCHONDRIAL"/>
    <property type="match status" value="1"/>
</dbReference>
<protein>
    <submittedName>
        <fullName evidence="8">2Fe-2S iron-sulfur cluster-binding protein</fullName>
    </submittedName>
</protein>
<dbReference type="PANTHER" id="PTHR23426">
    <property type="entry name" value="FERREDOXIN/ADRENODOXIN"/>
    <property type="match status" value="1"/>
</dbReference>
<comment type="similarity">
    <text evidence="1">Belongs to the adrenodoxin/putidaredoxin family.</text>
</comment>
<dbReference type="InterPro" id="IPR012675">
    <property type="entry name" value="Beta-grasp_dom_sf"/>
</dbReference>
<evidence type="ECO:0000256" key="4">
    <source>
        <dbReference type="ARBA" id="ARBA00023004"/>
    </source>
</evidence>
<evidence type="ECO:0000313" key="9">
    <source>
        <dbReference type="Proteomes" id="UP001268683"/>
    </source>
</evidence>
<evidence type="ECO:0000256" key="5">
    <source>
        <dbReference type="ARBA" id="ARBA00023014"/>
    </source>
</evidence>
<comment type="cofactor">
    <cofactor evidence="6">
        <name>[2Fe-2S] cluster</name>
        <dbReference type="ChEBI" id="CHEBI:190135"/>
    </cofactor>
</comment>
<dbReference type="SUPFAM" id="SSF54292">
    <property type="entry name" value="2Fe-2S ferredoxin-like"/>
    <property type="match status" value="1"/>
</dbReference>
<dbReference type="Proteomes" id="UP001268683">
    <property type="component" value="Chromosome"/>
</dbReference>
<dbReference type="InterPro" id="IPR001055">
    <property type="entry name" value="Adrenodoxin-like"/>
</dbReference>
<dbReference type="InterPro" id="IPR036010">
    <property type="entry name" value="2Fe-2S_ferredoxin-like_sf"/>
</dbReference>
<dbReference type="CDD" id="cd00207">
    <property type="entry name" value="fer2"/>
    <property type="match status" value="1"/>
</dbReference>
<name>A0AA52EGQ0_9PROT</name>
<dbReference type="RefSeq" id="WP_310798044.1">
    <property type="nucleotide sequence ID" value="NZ_CP123872.1"/>
</dbReference>
<evidence type="ECO:0000256" key="6">
    <source>
        <dbReference type="ARBA" id="ARBA00034078"/>
    </source>
</evidence>
<proteinExistence type="inferred from homology"/>
<dbReference type="GO" id="GO:0140647">
    <property type="term" value="P:P450-containing electron transport chain"/>
    <property type="evidence" value="ECO:0007669"/>
    <property type="project" value="InterPro"/>
</dbReference>
<keyword evidence="4" id="KW-0408">Iron</keyword>
<keyword evidence="3" id="KW-0479">Metal-binding</keyword>
<reference evidence="8" key="1">
    <citation type="submission" date="2023-04" db="EMBL/GenBank/DDBJ databases">
        <title>Complete genome sequence of Temperatibacter marinus.</title>
        <authorList>
            <person name="Rong J.-C."/>
            <person name="Yi M.-L."/>
            <person name="Zhao Q."/>
        </authorList>
    </citation>
    <scope>NUCLEOTIDE SEQUENCE</scope>
    <source>
        <strain evidence="8">NBRC 110045</strain>
    </source>
</reference>